<dbReference type="GO" id="GO:0032259">
    <property type="term" value="P:methylation"/>
    <property type="evidence" value="ECO:0007669"/>
    <property type="project" value="UniProtKB-KW"/>
</dbReference>
<keyword evidence="1" id="KW-0489">Methyltransferase</keyword>
<dbReference type="Pfam" id="PF13489">
    <property type="entry name" value="Methyltransf_23"/>
    <property type="match status" value="1"/>
</dbReference>
<comment type="caution">
    <text evidence="1">The sequence shown here is derived from an EMBL/GenBank/DDBJ whole genome shotgun (WGS) entry which is preliminary data.</text>
</comment>
<keyword evidence="2" id="KW-1185">Reference proteome</keyword>
<dbReference type="EMBL" id="JACGLS010000004">
    <property type="protein sequence ID" value="MBA6156738.1"/>
    <property type="molecule type" value="Genomic_DNA"/>
</dbReference>
<dbReference type="SUPFAM" id="SSF53335">
    <property type="entry name" value="S-adenosyl-L-methionine-dependent methyltransferases"/>
    <property type="match status" value="1"/>
</dbReference>
<dbReference type="Gene3D" id="3.40.50.150">
    <property type="entry name" value="Vaccinia Virus protein VP39"/>
    <property type="match status" value="1"/>
</dbReference>
<evidence type="ECO:0000313" key="1">
    <source>
        <dbReference type="EMBL" id="MBA6156738.1"/>
    </source>
</evidence>
<dbReference type="Proteomes" id="UP000563906">
    <property type="component" value="Unassembled WGS sequence"/>
</dbReference>
<organism evidence="1 2">
    <name type="scientific">Tenacibaculum pelagium</name>
    <dbReference type="NCBI Taxonomy" id="2759527"/>
    <lineage>
        <taxon>Bacteria</taxon>
        <taxon>Pseudomonadati</taxon>
        <taxon>Bacteroidota</taxon>
        <taxon>Flavobacteriia</taxon>
        <taxon>Flavobacteriales</taxon>
        <taxon>Flavobacteriaceae</taxon>
        <taxon>Tenacibaculum</taxon>
    </lineage>
</organism>
<protein>
    <submittedName>
        <fullName evidence="1">Class I SAM-dependent methyltransferase</fullName>
    </submittedName>
</protein>
<name>A0A839AQW2_9FLAO</name>
<accession>A0A839AQW2</accession>
<reference evidence="1 2" key="1">
    <citation type="submission" date="2020-07" db="EMBL/GenBank/DDBJ databases">
        <title>Bacterium isolated from marine sediment.</title>
        <authorList>
            <person name="Shang D."/>
            <person name="Du Z.-J."/>
        </authorList>
    </citation>
    <scope>NUCLEOTIDE SEQUENCE [LARGE SCALE GENOMIC DNA]</scope>
    <source>
        <strain evidence="1 2">S7007</strain>
    </source>
</reference>
<dbReference type="PANTHER" id="PTHR43861">
    <property type="entry name" value="TRANS-ACONITATE 2-METHYLTRANSFERASE-RELATED"/>
    <property type="match status" value="1"/>
</dbReference>
<evidence type="ECO:0000313" key="2">
    <source>
        <dbReference type="Proteomes" id="UP000563906"/>
    </source>
</evidence>
<gene>
    <name evidence="1" type="ORF">H3Z83_09450</name>
</gene>
<dbReference type="CDD" id="cd02440">
    <property type="entry name" value="AdoMet_MTases"/>
    <property type="match status" value="1"/>
</dbReference>
<sequence>MKELKKEKGLYKNLKPFLNCIDHTVSNESYEVMINEEYDMLITSPVPTNLENYYLSDSYISHTDSKKTLFDKVYQLVKNYTLKKKLKLINSFNTDEKTILDVGAGTGDFLNVCKNNSWKINGIEPSLKAREIASKKNIILKEDISEIKETKFDVITLWHVLEHIPNLIEYTQVLKELIKPNGVLIIAVPNYKSYDAKHYKEFWAAYDVPRHLWHFSKTSIEKIFSSVEMKVEKILPMKFDSFYVSLLSEKYKTRKSRPFHAFYRGLVSNIKAKRTKEYSSLIYILKNT</sequence>
<dbReference type="AlphaFoldDB" id="A0A839AQW2"/>
<dbReference type="InterPro" id="IPR029063">
    <property type="entry name" value="SAM-dependent_MTases_sf"/>
</dbReference>
<dbReference type="GO" id="GO:0008168">
    <property type="term" value="F:methyltransferase activity"/>
    <property type="evidence" value="ECO:0007669"/>
    <property type="project" value="UniProtKB-KW"/>
</dbReference>
<proteinExistence type="predicted"/>
<keyword evidence="1" id="KW-0808">Transferase</keyword>